<gene>
    <name evidence="12" type="primary">LOC110218438</name>
</gene>
<dbReference type="InterPro" id="IPR011161">
    <property type="entry name" value="MHC_I-like_Ag-recog"/>
</dbReference>
<accession>A0A6P5LG24</accession>
<feature type="signal peptide" evidence="9">
    <location>
        <begin position="1"/>
        <end position="28"/>
    </location>
</feature>
<evidence type="ECO:0000313" key="12">
    <source>
        <dbReference type="RefSeq" id="XP_020856818.1"/>
    </source>
</evidence>
<dbReference type="KEGG" id="pcw:110218438"/>
<dbReference type="SUPFAM" id="SSF54452">
    <property type="entry name" value="MHC antigen-recognition domain"/>
    <property type="match status" value="1"/>
</dbReference>
<feature type="transmembrane region" description="Helical" evidence="8">
    <location>
        <begin position="308"/>
        <end position="328"/>
    </location>
</feature>
<keyword evidence="8" id="KW-1133">Transmembrane helix</keyword>
<evidence type="ECO:0000259" key="10">
    <source>
        <dbReference type="PROSITE" id="PS50835"/>
    </source>
</evidence>
<name>A0A6P5LG24_PHACI</name>
<evidence type="ECO:0000256" key="8">
    <source>
        <dbReference type="SAM" id="Phobius"/>
    </source>
</evidence>
<keyword evidence="11" id="KW-1185">Reference proteome</keyword>
<dbReference type="InterPro" id="IPR050208">
    <property type="entry name" value="MHC_class-I_related"/>
</dbReference>
<dbReference type="FunFam" id="3.30.500.10:FF:000003">
    <property type="entry name" value="IgG receptor FcRn large subunit p51"/>
    <property type="match status" value="1"/>
</dbReference>
<dbReference type="RefSeq" id="XP_020856818.1">
    <property type="nucleotide sequence ID" value="XM_021001159.1"/>
</dbReference>
<sequence length="357" mass="41454">MECRRRWRWFSSACFLILVEFALRETMAVRHRHVGQFTAVGTTHSLLELSAISFIDDVEVGSYNKVHQQIIIKVPWTSKALGVNYITQRRNLLVDHEKHFLWMMHYFAKNDTNHDRNHTGQLLADCEMDNDIKVNSHVHIIWDGEEIYRIDEEVGHWEYLKPEFKKYQHILESPFWTDLRKLYMNQYCVDLMRKIVWYSILRDNVPPEVTVSRRVNREGSIILSCTATGFYPRSILLRWEKDGKLGVWGKETSTGTLPNADSTFYLRVTLELPPEDSGMGYTCVVEHIELKTPAVYPVPEKPTREKPWVLTLGIMLAVILLLSCAGIFTARKKRKRGSTGQLKRSFTSTTSPTPPPL</sequence>
<dbReference type="AlphaFoldDB" id="A0A6P5LG24"/>
<evidence type="ECO:0000256" key="1">
    <source>
        <dbReference type="ARBA" id="ARBA00004236"/>
    </source>
</evidence>
<dbReference type="GeneID" id="110218438"/>
<dbReference type="InterPro" id="IPR007110">
    <property type="entry name" value="Ig-like_dom"/>
</dbReference>
<keyword evidence="2" id="KW-1003">Cell membrane</keyword>
<dbReference type="PROSITE" id="PS00290">
    <property type="entry name" value="IG_MHC"/>
    <property type="match status" value="1"/>
</dbReference>
<evidence type="ECO:0000256" key="4">
    <source>
        <dbReference type="ARBA" id="ARBA00023136"/>
    </source>
</evidence>
<evidence type="ECO:0000256" key="6">
    <source>
        <dbReference type="ARBA" id="ARBA00023180"/>
    </source>
</evidence>
<evidence type="ECO:0000256" key="7">
    <source>
        <dbReference type="SAM" id="MobiDB-lite"/>
    </source>
</evidence>
<keyword evidence="8" id="KW-0812">Transmembrane</keyword>
<evidence type="ECO:0000256" key="9">
    <source>
        <dbReference type="SAM" id="SignalP"/>
    </source>
</evidence>
<dbReference type="Gene3D" id="3.30.500.10">
    <property type="entry name" value="MHC class I-like antigen recognition-like"/>
    <property type="match status" value="1"/>
</dbReference>
<dbReference type="InterPro" id="IPR037055">
    <property type="entry name" value="MHC_I-like_Ag-recog_sf"/>
</dbReference>
<dbReference type="Proteomes" id="UP000515140">
    <property type="component" value="Unplaced"/>
</dbReference>
<evidence type="ECO:0000313" key="11">
    <source>
        <dbReference type="Proteomes" id="UP000515140"/>
    </source>
</evidence>
<reference evidence="12" key="1">
    <citation type="submission" date="2025-08" db="UniProtKB">
        <authorList>
            <consortium name="RefSeq"/>
        </authorList>
    </citation>
    <scope>IDENTIFICATION</scope>
    <source>
        <tissue evidence="12">Spleen</tissue>
    </source>
</reference>
<evidence type="ECO:0000256" key="2">
    <source>
        <dbReference type="ARBA" id="ARBA00022475"/>
    </source>
</evidence>
<proteinExistence type="predicted"/>
<feature type="region of interest" description="Disordered" evidence="7">
    <location>
        <begin position="338"/>
        <end position="357"/>
    </location>
</feature>
<feature type="chain" id="PRO_5027924352" evidence="9">
    <location>
        <begin position="29"/>
        <end position="357"/>
    </location>
</feature>
<dbReference type="Pfam" id="PF07654">
    <property type="entry name" value="C1-set"/>
    <property type="match status" value="1"/>
</dbReference>
<dbReference type="Gene3D" id="2.60.40.10">
    <property type="entry name" value="Immunoglobulins"/>
    <property type="match status" value="1"/>
</dbReference>
<dbReference type="InterPro" id="IPR011162">
    <property type="entry name" value="MHC_I/II-like_Ag-recog"/>
</dbReference>
<dbReference type="FunFam" id="2.60.40.10:FF:002056">
    <property type="entry name" value="MHC class I antigen"/>
    <property type="match status" value="1"/>
</dbReference>
<organism evidence="11 12">
    <name type="scientific">Phascolarctos cinereus</name>
    <name type="common">Koala</name>
    <dbReference type="NCBI Taxonomy" id="38626"/>
    <lineage>
        <taxon>Eukaryota</taxon>
        <taxon>Metazoa</taxon>
        <taxon>Chordata</taxon>
        <taxon>Craniata</taxon>
        <taxon>Vertebrata</taxon>
        <taxon>Euteleostomi</taxon>
        <taxon>Mammalia</taxon>
        <taxon>Metatheria</taxon>
        <taxon>Diprotodontia</taxon>
        <taxon>Phascolarctidae</taxon>
        <taxon>Phascolarctos</taxon>
    </lineage>
</organism>
<keyword evidence="3 9" id="KW-0732">Signal</keyword>
<evidence type="ECO:0000256" key="5">
    <source>
        <dbReference type="ARBA" id="ARBA00023157"/>
    </source>
</evidence>
<dbReference type="SUPFAM" id="SSF48726">
    <property type="entry name" value="Immunoglobulin"/>
    <property type="match status" value="1"/>
</dbReference>
<dbReference type="InterPro" id="IPR003006">
    <property type="entry name" value="Ig/MHC_CS"/>
</dbReference>
<keyword evidence="6" id="KW-0325">Glycoprotein</keyword>
<dbReference type="GO" id="GO:0005615">
    <property type="term" value="C:extracellular space"/>
    <property type="evidence" value="ECO:0007669"/>
    <property type="project" value="TreeGrafter"/>
</dbReference>
<comment type="subcellular location">
    <subcellularLocation>
        <location evidence="1">Cell membrane</location>
    </subcellularLocation>
</comment>
<dbReference type="InterPro" id="IPR003597">
    <property type="entry name" value="Ig_C1-set"/>
</dbReference>
<feature type="domain" description="Ig-like" evidence="10">
    <location>
        <begin position="207"/>
        <end position="287"/>
    </location>
</feature>
<dbReference type="Pfam" id="PF00129">
    <property type="entry name" value="MHC_I"/>
    <property type="match status" value="1"/>
</dbReference>
<protein>
    <submittedName>
        <fullName evidence="12">Major histocompatibility complex class I-related gene protein-like isoform X1</fullName>
    </submittedName>
</protein>
<dbReference type="PROSITE" id="PS50835">
    <property type="entry name" value="IG_LIKE"/>
    <property type="match status" value="1"/>
</dbReference>
<dbReference type="InterPro" id="IPR013783">
    <property type="entry name" value="Ig-like_fold"/>
</dbReference>
<dbReference type="GO" id="GO:0006955">
    <property type="term" value="P:immune response"/>
    <property type="evidence" value="ECO:0007669"/>
    <property type="project" value="TreeGrafter"/>
</dbReference>
<dbReference type="SMART" id="SM00407">
    <property type="entry name" value="IGc1"/>
    <property type="match status" value="1"/>
</dbReference>
<dbReference type="PANTHER" id="PTHR16675:SF67">
    <property type="entry name" value="IG-LIKE DOMAIN-CONTAINING PROTEIN"/>
    <property type="match status" value="1"/>
</dbReference>
<dbReference type="PANTHER" id="PTHR16675">
    <property type="entry name" value="MHC CLASS I-RELATED"/>
    <property type="match status" value="1"/>
</dbReference>
<keyword evidence="4 8" id="KW-0472">Membrane</keyword>
<dbReference type="InterPro" id="IPR036179">
    <property type="entry name" value="Ig-like_dom_sf"/>
</dbReference>
<evidence type="ECO:0000256" key="3">
    <source>
        <dbReference type="ARBA" id="ARBA00022729"/>
    </source>
</evidence>
<dbReference type="GO" id="GO:0009897">
    <property type="term" value="C:external side of plasma membrane"/>
    <property type="evidence" value="ECO:0007669"/>
    <property type="project" value="TreeGrafter"/>
</dbReference>
<dbReference type="InParanoid" id="A0A6P5LG24"/>
<keyword evidence="5" id="KW-1015">Disulfide bond</keyword>